<proteinExistence type="predicted"/>
<dbReference type="Proteomes" id="UP000199556">
    <property type="component" value="Unassembled WGS sequence"/>
</dbReference>
<dbReference type="OrthoDB" id="9804872at2"/>
<evidence type="ECO:0000256" key="1">
    <source>
        <dbReference type="SAM" id="Phobius"/>
    </source>
</evidence>
<gene>
    <name evidence="3" type="ORF">SAMN05421721_10435</name>
</gene>
<dbReference type="InterPro" id="IPR052901">
    <property type="entry name" value="Bact_TGase-like"/>
</dbReference>
<feature type="transmembrane region" description="Helical" evidence="1">
    <location>
        <begin position="549"/>
        <end position="573"/>
    </location>
</feature>
<name>A0A1I4QCL6_ECTMO</name>
<dbReference type="PANTHER" id="PTHR42736">
    <property type="entry name" value="PROTEIN-GLUTAMINE GAMMA-GLUTAMYLTRANSFERASE"/>
    <property type="match status" value="1"/>
</dbReference>
<accession>A0A1I4QCL6</accession>
<evidence type="ECO:0000313" key="3">
    <source>
        <dbReference type="EMBL" id="SFM37808.1"/>
    </source>
</evidence>
<feature type="domain" description="Transglutaminase-like" evidence="2">
    <location>
        <begin position="402"/>
        <end position="473"/>
    </location>
</feature>
<evidence type="ECO:0000259" key="2">
    <source>
        <dbReference type="SMART" id="SM00460"/>
    </source>
</evidence>
<dbReference type="Pfam" id="PF01841">
    <property type="entry name" value="Transglut_core"/>
    <property type="match status" value="1"/>
</dbReference>
<dbReference type="InterPro" id="IPR002931">
    <property type="entry name" value="Transglutaminase-like"/>
</dbReference>
<dbReference type="STRING" id="195064.SAMN05421721_10435"/>
<reference evidence="3 4" key="1">
    <citation type="submission" date="2016-10" db="EMBL/GenBank/DDBJ databases">
        <authorList>
            <person name="de Groot N.N."/>
        </authorList>
    </citation>
    <scope>NUCLEOTIDE SEQUENCE [LARGE SCALE GENOMIC DNA]</scope>
    <source>
        <strain evidence="3 4">DSM 4180</strain>
    </source>
</reference>
<dbReference type="EMBL" id="FOUO01000004">
    <property type="protein sequence ID" value="SFM37808.1"/>
    <property type="molecule type" value="Genomic_DNA"/>
</dbReference>
<dbReference type="InterPro" id="IPR025403">
    <property type="entry name" value="TgpA-like_C"/>
</dbReference>
<dbReference type="SUPFAM" id="SSF54001">
    <property type="entry name" value="Cysteine proteinases"/>
    <property type="match status" value="1"/>
</dbReference>
<dbReference type="AlphaFoldDB" id="A0A1I4QCL6"/>
<dbReference type="RefSeq" id="WP_090483952.1">
    <property type="nucleotide sequence ID" value="NZ_FOUO01000004.1"/>
</dbReference>
<keyword evidence="1" id="KW-1133">Transmembrane helix</keyword>
<dbReference type="InterPro" id="IPR038765">
    <property type="entry name" value="Papain-like_cys_pep_sf"/>
</dbReference>
<feature type="transmembrane region" description="Helical" evidence="1">
    <location>
        <begin position="132"/>
        <end position="150"/>
    </location>
</feature>
<sequence>MSAPLPEDRLPPHALPALAAALFIALAPHGWHQPPWVLSLAGVALGWRLLVHAGRVPAPGRWLLGGLTLAATGLVLARYGTLAGRDPGVALLVLMTGLKFLETRRFRDAMLVVFLGYFVVITNFFYSQEIPLALYMVLAVFATTAALVRVNAGDNGPPWGESLRLTGLMLAQALPLMVILFFLFPRIPGPLWSMPEEEPAATTGLSDHMRPGSVSRLLQSEAPAFRVTFAGEIPGAAQRYWRGPVFWAYDGRTWRAGAVPPAPPAIPPQADTLEHTVSLEPHGQRWLLALDVPVSAPRDARLTDDGYLVSREPVRQVIRYSVRSRPGAALEPLLSGARREAALDLPGDAAPRARALARAWRRVHGGDDAAVVQAALGHFRQAPFRYTLSPPPLRRDAVDQFLFETRAGFCEHYAGAFTVLMRAAGIPARVVTGYQGGTFNRAGDYLLVRQSDAHAWTEVWLQGRGWTRVDPTGAVAPERIESGVGAAFSGDTTVPAFLRRGGDWFGDLRLQLGLWQDSLNYYWNGWVLAFGPERQRELLARLGLDGTDWRALVGLMAVATGLVLTLFAGIFLWRNRLPMRDPLGRLQTRFDRRLARLGVPRAPHEPLPDFARRVTRERPELAGPVAGFAEEYNRLRYGPQPDPARFARLRGHLRALPGRGAALYRQFRRPG</sequence>
<dbReference type="InterPro" id="IPR021878">
    <property type="entry name" value="TgpA_N"/>
</dbReference>
<protein>
    <recommendedName>
        <fullName evidence="2">Transglutaminase-like domain-containing protein</fullName>
    </recommendedName>
</protein>
<keyword evidence="1" id="KW-0812">Transmembrane</keyword>
<dbReference type="Gene3D" id="3.10.620.30">
    <property type="match status" value="1"/>
</dbReference>
<evidence type="ECO:0000313" key="4">
    <source>
        <dbReference type="Proteomes" id="UP000199556"/>
    </source>
</evidence>
<keyword evidence="4" id="KW-1185">Reference proteome</keyword>
<keyword evidence="1" id="KW-0472">Membrane</keyword>
<dbReference type="SMART" id="SM00460">
    <property type="entry name" value="TGc"/>
    <property type="match status" value="1"/>
</dbReference>
<organism evidence="3 4">
    <name type="scientific">Ectothiorhodospira mobilis</name>
    <dbReference type="NCBI Taxonomy" id="195064"/>
    <lineage>
        <taxon>Bacteria</taxon>
        <taxon>Pseudomonadati</taxon>
        <taxon>Pseudomonadota</taxon>
        <taxon>Gammaproteobacteria</taxon>
        <taxon>Chromatiales</taxon>
        <taxon>Ectothiorhodospiraceae</taxon>
        <taxon>Ectothiorhodospira</taxon>
    </lineage>
</organism>
<dbReference type="Pfam" id="PF13559">
    <property type="entry name" value="DUF4129"/>
    <property type="match status" value="1"/>
</dbReference>
<feature type="transmembrane region" description="Helical" evidence="1">
    <location>
        <begin position="162"/>
        <end position="184"/>
    </location>
</feature>
<dbReference type="PANTHER" id="PTHR42736:SF1">
    <property type="entry name" value="PROTEIN-GLUTAMINE GAMMA-GLUTAMYLTRANSFERASE"/>
    <property type="match status" value="1"/>
</dbReference>
<dbReference type="Pfam" id="PF11992">
    <property type="entry name" value="TgpA_N"/>
    <property type="match status" value="1"/>
</dbReference>
<feature type="transmembrane region" description="Helical" evidence="1">
    <location>
        <begin position="109"/>
        <end position="126"/>
    </location>
</feature>